<sequence length="47" mass="5719">MNWMPDRNRLQPIHKQIEQHIKDKIKRGEWPLGHRNGELRGETEVVF</sequence>
<evidence type="ECO:0000313" key="1">
    <source>
        <dbReference type="EMBL" id="MFD2616275.1"/>
    </source>
</evidence>
<protein>
    <submittedName>
        <fullName evidence="1">Uncharacterized protein</fullName>
    </submittedName>
</protein>
<dbReference type="RefSeq" id="WP_181406363.1">
    <property type="nucleotide sequence ID" value="NZ_JBHUMR010000007.1"/>
</dbReference>
<name>A0ABW5PLM8_9BACI</name>
<comment type="caution">
    <text evidence="1">The sequence shown here is derived from an EMBL/GenBank/DDBJ whole genome shotgun (WGS) entry which is preliminary data.</text>
</comment>
<dbReference type="Proteomes" id="UP001597458">
    <property type="component" value="Unassembled WGS sequence"/>
</dbReference>
<keyword evidence="2" id="KW-1185">Reference proteome</keyword>
<organism evidence="1 2">
    <name type="scientific">Terrilactibacillus laevilacticus</name>
    <dbReference type="NCBI Taxonomy" id="1380157"/>
    <lineage>
        <taxon>Bacteria</taxon>
        <taxon>Bacillati</taxon>
        <taxon>Bacillota</taxon>
        <taxon>Bacilli</taxon>
        <taxon>Bacillales</taxon>
        <taxon>Bacillaceae</taxon>
        <taxon>Terrilactibacillus</taxon>
    </lineage>
</organism>
<proteinExistence type="predicted"/>
<evidence type="ECO:0000313" key="2">
    <source>
        <dbReference type="Proteomes" id="UP001597458"/>
    </source>
</evidence>
<dbReference type="EMBL" id="JBHUMR010000007">
    <property type="protein sequence ID" value="MFD2616275.1"/>
    <property type="molecule type" value="Genomic_DNA"/>
</dbReference>
<gene>
    <name evidence="1" type="ORF">ACFSTF_02970</name>
</gene>
<accession>A0ABW5PLM8</accession>
<reference evidence="2" key="1">
    <citation type="journal article" date="2019" name="Int. J. Syst. Evol. Microbiol.">
        <title>The Global Catalogue of Microorganisms (GCM) 10K type strain sequencing project: providing services to taxonomists for standard genome sequencing and annotation.</title>
        <authorList>
            <consortium name="The Broad Institute Genomics Platform"/>
            <consortium name="The Broad Institute Genome Sequencing Center for Infectious Disease"/>
            <person name="Wu L."/>
            <person name="Ma J."/>
        </authorList>
    </citation>
    <scope>NUCLEOTIDE SEQUENCE [LARGE SCALE GENOMIC DNA]</scope>
    <source>
        <strain evidence="2">TISTR 2241</strain>
    </source>
</reference>